<dbReference type="EMBL" id="OBDY01000002">
    <property type="protein sequence ID" value="SNY25388.1"/>
    <property type="molecule type" value="Genomic_DNA"/>
</dbReference>
<gene>
    <name evidence="1" type="ORF">SAMN05421748_102329</name>
</gene>
<protein>
    <submittedName>
        <fullName evidence="1">Uncharacterized protein</fullName>
    </submittedName>
</protein>
<accession>A0A285GPM4</accession>
<name>A0A285GPM4_9ACTN</name>
<proteinExistence type="predicted"/>
<dbReference type="Proteomes" id="UP000219612">
    <property type="component" value="Unassembled WGS sequence"/>
</dbReference>
<evidence type="ECO:0000313" key="1">
    <source>
        <dbReference type="EMBL" id="SNY25388.1"/>
    </source>
</evidence>
<evidence type="ECO:0000313" key="2">
    <source>
        <dbReference type="Proteomes" id="UP000219612"/>
    </source>
</evidence>
<reference evidence="1 2" key="1">
    <citation type="submission" date="2017-09" db="EMBL/GenBank/DDBJ databases">
        <authorList>
            <person name="Ehlers B."/>
            <person name="Leendertz F.H."/>
        </authorList>
    </citation>
    <scope>NUCLEOTIDE SEQUENCE [LARGE SCALE GENOMIC DNA]</scope>
    <source>
        <strain evidence="1 2">CGMCC 4.6857</strain>
    </source>
</reference>
<keyword evidence="2" id="KW-1185">Reference proteome</keyword>
<organism evidence="1 2">
    <name type="scientific">Paractinoplanes atraurantiacus</name>
    <dbReference type="NCBI Taxonomy" id="1036182"/>
    <lineage>
        <taxon>Bacteria</taxon>
        <taxon>Bacillati</taxon>
        <taxon>Actinomycetota</taxon>
        <taxon>Actinomycetes</taxon>
        <taxon>Micromonosporales</taxon>
        <taxon>Micromonosporaceae</taxon>
        <taxon>Paractinoplanes</taxon>
    </lineage>
</organism>
<sequence length="35" mass="4312">MTCVGFNVSGTLHPRRWRVLMWQFYLVMWMEVHLS</sequence>
<dbReference type="AlphaFoldDB" id="A0A285GPM4"/>